<dbReference type="AlphaFoldDB" id="A0A0L0G1Q7"/>
<evidence type="ECO:0000313" key="3">
    <source>
        <dbReference type="Proteomes" id="UP000054560"/>
    </source>
</evidence>
<feature type="region of interest" description="Disordered" evidence="1">
    <location>
        <begin position="140"/>
        <end position="164"/>
    </location>
</feature>
<reference evidence="2 3" key="1">
    <citation type="submission" date="2011-02" db="EMBL/GenBank/DDBJ databases">
        <title>The Genome Sequence of Sphaeroforma arctica JP610.</title>
        <authorList>
            <consortium name="The Broad Institute Genome Sequencing Platform"/>
            <person name="Russ C."/>
            <person name="Cuomo C."/>
            <person name="Young S.K."/>
            <person name="Zeng Q."/>
            <person name="Gargeya S."/>
            <person name="Alvarado L."/>
            <person name="Berlin A."/>
            <person name="Chapman S.B."/>
            <person name="Chen Z."/>
            <person name="Freedman E."/>
            <person name="Gellesch M."/>
            <person name="Goldberg J."/>
            <person name="Griggs A."/>
            <person name="Gujja S."/>
            <person name="Heilman E."/>
            <person name="Heiman D."/>
            <person name="Howarth C."/>
            <person name="Mehta T."/>
            <person name="Neiman D."/>
            <person name="Pearson M."/>
            <person name="Roberts A."/>
            <person name="Saif S."/>
            <person name="Shea T."/>
            <person name="Shenoy N."/>
            <person name="Sisk P."/>
            <person name="Stolte C."/>
            <person name="Sykes S."/>
            <person name="White J."/>
            <person name="Yandava C."/>
            <person name="Burger G."/>
            <person name="Gray M.W."/>
            <person name="Holland P.W.H."/>
            <person name="King N."/>
            <person name="Lang F.B.F."/>
            <person name="Roger A.J."/>
            <person name="Ruiz-Trillo I."/>
            <person name="Haas B."/>
            <person name="Nusbaum C."/>
            <person name="Birren B."/>
        </authorList>
    </citation>
    <scope>NUCLEOTIDE SEQUENCE [LARGE SCALE GENOMIC DNA]</scope>
    <source>
        <strain evidence="2 3">JP610</strain>
    </source>
</reference>
<dbReference type="EMBL" id="KQ241959">
    <property type="protein sequence ID" value="KNC82113.1"/>
    <property type="molecule type" value="Genomic_DNA"/>
</dbReference>
<gene>
    <name evidence="2" type="ORF">SARC_05602</name>
</gene>
<evidence type="ECO:0000256" key="1">
    <source>
        <dbReference type="SAM" id="MobiDB-lite"/>
    </source>
</evidence>
<dbReference type="Proteomes" id="UP000054560">
    <property type="component" value="Unassembled WGS sequence"/>
</dbReference>
<feature type="compositionally biased region" description="Polar residues" evidence="1">
    <location>
        <begin position="18"/>
        <end position="40"/>
    </location>
</feature>
<organism evidence="2 3">
    <name type="scientific">Sphaeroforma arctica JP610</name>
    <dbReference type="NCBI Taxonomy" id="667725"/>
    <lineage>
        <taxon>Eukaryota</taxon>
        <taxon>Ichthyosporea</taxon>
        <taxon>Ichthyophonida</taxon>
        <taxon>Sphaeroforma</taxon>
    </lineage>
</organism>
<evidence type="ECO:0000313" key="2">
    <source>
        <dbReference type="EMBL" id="KNC82113.1"/>
    </source>
</evidence>
<dbReference type="GeneID" id="25906106"/>
<accession>A0A0L0G1Q7</accession>
<protein>
    <submittedName>
        <fullName evidence="2">Uncharacterized protein</fullName>
    </submittedName>
</protein>
<dbReference type="RefSeq" id="XP_014156015.1">
    <property type="nucleotide sequence ID" value="XM_014300540.1"/>
</dbReference>
<sequence>MDRKKSGTIESFFKPKAKTQTLPSARTNRPTAAATSQCRMSSVGGIDKHPAQPGGGAKNSALANSSGTVKFGTSMCRVNGGAKPSLLNMVSKNGGAKPSLLNMVSKNGGGVDKGTHGVQSATCCDNGQAARKAAAIARRTAIDATPSSPATKRDSSVPIVEATS</sequence>
<keyword evidence="3" id="KW-1185">Reference proteome</keyword>
<feature type="region of interest" description="Disordered" evidence="1">
    <location>
        <begin position="1"/>
        <end position="64"/>
    </location>
</feature>
<name>A0A0L0G1Q7_9EUKA</name>
<proteinExistence type="predicted"/>